<name>A0A9X4KXD7_9BACL</name>
<evidence type="ECO:0000313" key="11">
    <source>
        <dbReference type="Proteomes" id="UP001153404"/>
    </source>
</evidence>
<organism evidence="10 11">
    <name type="scientific">Cohnella rhizosphaerae</name>
    <dbReference type="NCBI Taxonomy" id="1457232"/>
    <lineage>
        <taxon>Bacteria</taxon>
        <taxon>Bacillati</taxon>
        <taxon>Bacillota</taxon>
        <taxon>Bacilli</taxon>
        <taxon>Bacillales</taxon>
        <taxon>Paenibacillaceae</taxon>
        <taxon>Cohnella</taxon>
    </lineage>
</organism>
<dbReference type="GO" id="GO:0055085">
    <property type="term" value="P:transmembrane transport"/>
    <property type="evidence" value="ECO:0007669"/>
    <property type="project" value="InterPro"/>
</dbReference>
<feature type="transmembrane region" description="Helical" evidence="7">
    <location>
        <begin position="259"/>
        <end position="278"/>
    </location>
</feature>
<keyword evidence="2 7" id="KW-0813">Transport</keyword>
<dbReference type="EMBL" id="JAPDIA010000003">
    <property type="protein sequence ID" value="MDG0810009.1"/>
    <property type="molecule type" value="Genomic_DNA"/>
</dbReference>
<feature type="transmembrane region" description="Helical" evidence="7">
    <location>
        <begin position="183"/>
        <end position="206"/>
    </location>
</feature>
<dbReference type="AlphaFoldDB" id="A0A9X4KXD7"/>
<evidence type="ECO:0000256" key="2">
    <source>
        <dbReference type="ARBA" id="ARBA00022448"/>
    </source>
</evidence>
<evidence type="ECO:0000313" key="10">
    <source>
        <dbReference type="EMBL" id="MDG0810009.1"/>
    </source>
</evidence>
<dbReference type="Pfam" id="PF00528">
    <property type="entry name" value="BPD_transp_1"/>
    <property type="match status" value="1"/>
</dbReference>
<evidence type="ECO:0000256" key="1">
    <source>
        <dbReference type="ARBA" id="ARBA00004651"/>
    </source>
</evidence>
<dbReference type="CDD" id="cd06261">
    <property type="entry name" value="TM_PBP2"/>
    <property type="match status" value="1"/>
</dbReference>
<dbReference type="Gene3D" id="1.10.3720.10">
    <property type="entry name" value="MetI-like"/>
    <property type="match status" value="1"/>
</dbReference>
<feature type="transmembrane region" description="Helical" evidence="7">
    <location>
        <begin position="12"/>
        <end position="34"/>
    </location>
</feature>
<feature type="region of interest" description="Disordered" evidence="8">
    <location>
        <begin position="311"/>
        <end position="372"/>
    </location>
</feature>
<keyword evidence="6 7" id="KW-0472">Membrane</keyword>
<reference evidence="10" key="1">
    <citation type="submission" date="2022-10" db="EMBL/GenBank/DDBJ databases">
        <title>Comparative genomic analysis of Cohnella hashimotonis sp. nov., isolated from the International Space Station.</title>
        <authorList>
            <person name="Simpson A."/>
            <person name="Venkateswaran K."/>
        </authorList>
    </citation>
    <scope>NUCLEOTIDE SEQUENCE</scope>
    <source>
        <strain evidence="10">DSM 28161</strain>
    </source>
</reference>
<evidence type="ECO:0000256" key="5">
    <source>
        <dbReference type="ARBA" id="ARBA00022989"/>
    </source>
</evidence>
<sequence length="372" mass="40713">MKSNSAGERAYQIVIHLIVLLVAASAVFPLLYVIGMSLTTKSEMIARDYFVIVPHAPTLEAYKRIMSSSVIWHSFVVSVLRSTVGPLLTLTLTAIGAYVLAQRTLPGRGIFLFFILATILFNGGLIPTYLVVEQTGLIDSFWSMILPIMVDSFGLLVIKIFIENLPDGLTESARIDGAGDWSMLWRIVLPLAAPALAAIGLFNLVAHWNSWFDALLYLNDKSLYPLQMVLKNMLTIDSVSGDSMNAMLKTSQSISTETLKMAAVVVGIIPVLCVYPFLQKHFAKGMYMGSVKGLRHLLLLSKGGIPVKKENVTPPWPRPSPLVPCLAPAPATETATRPSKHRRPAARPPPPAQPGKRASSRPGAMRERRSRS</sequence>
<evidence type="ECO:0000256" key="8">
    <source>
        <dbReference type="SAM" id="MobiDB-lite"/>
    </source>
</evidence>
<dbReference type="PROSITE" id="PS50928">
    <property type="entry name" value="ABC_TM1"/>
    <property type="match status" value="1"/>
</dbReference>
<feature type="transmembrane region" description="Helical" evidence="7">
    <location>
        <begin position="110"/>
        <end position="132"/>
    </location>
</feature>
<feature type="transmembrane region" description="Helical" evidence="7">
    <location>
        <begin position="144"/>
        <end position="162"/>
    </location>
</feature>
<dbReference type="PANTHER" id="PTHR43744:SF9">
    <property type="entry name" value="POLYGALACTURONAN_RHAMNOGALACTURONAN TRANSPORT SYSTEM PERMEASE PROTEIN YTCP"/>
    <property type="match status" value="1"/>
</dbReference>
<dbReference type="Proteomes" id="UP001153404">
    <property type="component" value="Unassembled WGS sequence"/>
</dbReference>
<evidence type="ECO:0000256" key="3">
    <source>
        <dbReference type="ARBA" id="ARBA00022475"/>
    </source>
</evidence>
<evidence type="ECO:0000259" key="9">
    <source>
        <dbReference type="PROSITE" id="PS50928"/>
    </source>
</evidence>
<evidence type="ECO:0000256" key="4">
    <source>
        <dbReference type="ARBA" id="ARBA00022692"/>
    </source>
</evidence>
<comment type="subcellular location">
    <subcellularLocation>
        <location evidence="1 7">Cell membrane</location>
        <topology evidence="1 7">Multi-pass membrane protein</topology>
    </subcellularLocation>
</comment>
<protein>
    <submittedName>
        <fullName evidence="10">Carbohydrate ABC transporter permease</fullName>
    </submittedName>
</protein>
<dbReference type="InterPro" id="IPR035906">
    <property type="entry name" value="MetI-like_sf"/>
</dbReference>
<evidence type="ECO:0000256" key="6">
    <source>
        <dbReference type="ARBA" id="ARBA00023136"/>
    </source>
</evidence>
<comment type="similarity">
    <text evidence="7">Belongs to the binding-protein-dependent transport system permease family.</text>
</comment>
<dbReference type="PANTHER" id="PTHR43744">
    <property type="entry name" value="ABC TRANSPORTER PERMEASE PROTEIN MG189-RELATED-RELATED"/>
    <property type="match status" value="1"/>
</dbReference>
<evidence type="ECO:0000256" key="7">
    <source>
        <dbReference type="RuleBase" id="RU363032"/>
    </source>
</evidence>
<dbReference type="SUPFAM" id="SSF161098">
    <property type="entry name" value="MetI-like"/>
    <property type="match status" value="1"/>
</dbReference>
<feature type="domain" description="ABC transmembrane type-1" evidence="9">
    <location>
        <begin position="75"/>
        <end position="278"/>
    </location>
</feature>
<feature type="transmembrane region" description="Helical" evidence="7">
    <location>
        <begin position="70"/>
        <end position="98"/>
    </location>
</feature>
<feature type="compositionally biased region" description="Low complexity" evidence="8">
    <location>
        <begin position="328"/>
        <end position="337"/>
    </location>
</feature>
<keyword evidence="11" id="KW-1185">Reference proteome</keyword>
<dbReference type="GO" id="GO:0005886">
    <property type="term" value="C:plasma membrane"/>
    <property type="evidence" value="ECO:0007669"/>
    <property type="project" value="UniProtKB-SubCell"/>
</dbReference>
<keyword evidence="5 7" id="KW-1133">Transmembrane helix</keyword>
<dbReference type="InterPro" id="IPR000515">
    <property type="entry name" value="MetI-like"/>
</dbReference>
<gene>
    <name evidence="10" type="ORF">OMP40_12105</name>
</gene>
<comment type="caution">
    <text evidence="10">The sequence shown here is derived from an EMBL/GenBank/DDBJ whole genome shotgun (WGS) entry which is preliminary data.</text>
</comment>
<proteinExistence type="inferred from homology"/>
<keyword evidence="3" id="KW-1003">Cell membrane</keyword>
<accession>A0A9X4KXD7</accession>
<dbReference type="RefSeq" id="WP_277531620.1">
    <property type="nucleotide sequence ID" value="NZ_JAPDIA010000003.1"/>
</dbReference>
<keyword evidence="4 7" id="KW-0812">Transmembrane</keyword>